<reference evidence="3 4" key="1">
    <citation type="submission" date="2024-02" db="EMBL/GenBank/DDBJ databases">
        <title>de novo genome assembly of Solanum bulbocastanum strain 11H21.</title>
        <authorList>
            <person name="Hosaka A.J."/>
        </authorList>
    </citation>
    <scope>NUCLEOTIDE SEQUENCE [LARGE SCALE GENOMIC DNA]</scope>
    <source>
        <tissue evidence="3">Young leaves</tissue>
    </source>
</reference>
<proteinExistence type="predicted"/>
<keyword evidence="1" id="KW-0175">Coiled coil</keyword>
<feature type="region of interest" description="Disordered" evidence="2">
    <location>
        <begin position="1"/>
        <end position="31"/>
    </location>
</feature>
<sequence length="134" mass="15496">MTQKKAEEIHIYDKEHEEDNEECNSTDDEEPINTFARQTSWNEQEVKDPVTSHKMSFKRTDEPFWMTLGKVARLEALIGVTDDGEDLVDLITRIHGLNAELTVLRESLNEQVNNLEADYATKHKSAQEEMIFTV</sequence>
<protein>
    <submittedName>
        <fullName evidence="3">Uncharacterized protein</fullName>
    </submittedName>
</protein>
<evidence type="ECO:0000256" key="1">
    <source>
        <dbReference type="SAM" id="Coils"/>
    </source>
</evidence>
<comment type="caution">
    <text evidence="3">The sequence shown here is derived from an EMBL/GenBank/DDBJ whole genome shotgun (WGS) entry which is preliminary data.</text>
</comment>
<accession>A0AAN8YA08</accession>
<feature type="compositionally biased region" description="Acidic residues" evidence="2">
    <location>
        <begin position="18"/>
        <end position="31"/>
    </location>
</feature>
<dbReference type="EMBL" id="JBANQN010000007">
    <property type="protein sequence ID" value="KAK6784031.1"/>
    <property type="molecule type" value="Genomic_DNA"/>
</dbReference>
<evidence type="ECO:0000313" key="4">
    <source>
        <dbReference type="Proteomes" id="UP001371456"/>
    </source>
</evidence>
<organism evidence="3 4">
    <name type="scientific">Solanum bulbocastanum</name>
    <name type="common">Wild potato</name>
    <dbReference type="NCBI Taxonomy" id="147425"/>
    <lineage>
        <taxon>Eukaryota</taxon>
        <taxon>Viridiplantae</taxon>
        <taxon>Streptophyta</taxon>
        <taxon>Embryophyta</taxon>
        <taxon>Tracheophyta</taxon>
        <taxon>Spermatophyta</taxon>
        <taxon>Magnoliopsida</taxon>
        <taxon>eudicotyledons</taxon>
        <taxon>Gunneridae</taxon>
        <taxon>Pentapetalae</taxon>
        <taxon>asterids</taxon>
        <taxon>lamiids</taxon>
        <taxon>Solanales</taxon>
        <taxon>Solanaceae</taxon>
        <taxon>Solanoideae</taxon>
        <taxon>Solaneae</taxon>
        <taxon>Solanum</taxon>
    </lineage>
</organism>
<evidence type="ECO:0000256" key="2">
    <source>
        <dbReference type="SAM" id="MobiDB-lite"/>
    </source>
</evidence>
<gene>
    <name evidence="3" type="ORF">RDI58_017485</name>
</gene>
<feature type="compositionally biased region" description="Basic and acidic residues" evidence="2">
    <location>
        <begin position="1"/>
        <end position="17"/>
    </location>
</feature>
<feature type="coiled-coil region" evidence="1">
    <location>
        <begin position="98"/>
        <end position="125"/>
    </location>
</feature>
<dbReference type="AlphaFoldDB" id="A0AAN8YA08"/>
<name>A0AAN8YA08_SOLBU</name>
<dbReference type="Proteomes" id="UP001371456">
    <property type="component" value="Unassembled WGS sequence"/>
</dbReference>
<evidence type="ECO:0000313" key="3">
    <source>
        <dbReference type="EMBL" id="KAK6784031.1"/>
    </source>
</evidence>
<keyword evidence="4" id="KW-1185">Reference proteome</keyword>